<dbReference type="eggNOG" id="COG1540">
    <property type="taxonomic scope" value="Bacteria"/>
</dbReference>
<organism evidence="1 2">
    <name type="scientific">Ferrimonas balearica (strain DSM 9799 / CCM 4581 / KCTC 23876 / PAT)</name>
    <dbReference type="NCBI Taxonomy" id="550540"/>
    <lineage>
        <taxon>Bacteria</taxon>
        <taxon>Pseudomonadati</taxon>
        <taxon>Pseudomonadota</taxon>
        <taxon>Gammaproteobacteria</taxon>
        <taxon>Alteromonadales</taxon>
        <taxon>Ferrimonadaceae</taxon>
        <taxon>Ferrimonas</taxon>
    </lineage>
</organism>
<name>E1SWB7_FERBD</name>
<dbReference type="InterPro" id="IPR011330">
    <property type="entry name" value="Glyco_hydro/deAcase_b/a-brl"/>
</dbReference>
<dbReference type="Pfam" id="PF03746">
    <property type="entry name" value="LamB_YcsF"/>
    <property type="match status" value="1"/>
</dbReference>
<proteinExistence type="predicted"/>
<dbReference type="Gene3D" id="3.20.20.370">
    <property type="entry name" value="Glycoside hydrolase/deacetylase"/>
    <property type="match status" value="1"/>
</dbReference>
<dbReference type="NCBIfam" id="NF003816">
    <property type="entry name" value="PRK05406.1-5"/>
    <property type="match status" value="1"/>
</dbReference>
<dbReference type="HOGENOM" id="CLU_069535_0_0_6"/>
<reference evidence="1 2" key="1">
    <citation type="journal article" date="2010" name="Stand. Genomic Sci.">
        <title>Complete genome sequence of Ferrimonas balearica type strain (PAT).</title>
        <authorList>
            <person name="Nolan M."/>
            <person name="Sikorski J."/>
            <person name="Davenport K."/>
            <person name="Lucas S."/>
            <person name="Glavina Del Rio T."/>
            <person name="Tice H."/>
            <person name="Cheng J."/>
            <person name="Goodwin L."/>
            <person name="Pitluck S."/>
            <person name="Liolios K."/>
            <person name="Ivanova N."/>
            <person name="Mavromatis K."/>
            <person name="Ovchinnikova G."/>
            <person name="Pati A."/>
            <person name="Chen A."/>
            <person name="Palaniappan K."/>
            <person name="Land M."/>
            <person name="Hauser L."/>
            <person name="Chang Y."/>
            <person name="Jeffries C."/>
            <person name="Tapia R."/>
            <person name="Brettin T."/>
            <person name="Detter J."/>
            <person name="Han C."/>
            <person name="Yasawong M."/>
            <person name="Rohde M."/>
            <person name="Tindall B."/>
            <person name="Goker M."/>
            <person name="Woyke T."/>
            <person name="Bristow J."/>
            <person name="Eisen J."/>
            <person name="Markowitz V."/>
            <person name="Hugenholtz P."/>
            <person name="Kyrpides N."/>
            <person name="Klenk H."/>
            <person name="Lapidus A."/>
        </authorList>
    </citation>
    <scope>NUCLEOTIDE SEQUENCE [LARGE SCALE GENOMIC DNA]</scope>
    <source>
        <strain evidence="2">DSM 9799 / CCM 4581 / KCTC 23876 / PAT</strain>
    </source>
</reference>
<dbReference type="OrthoDB" id="9773478at2"/>
<dbReference type="PANTHER" id="PTHR30292:SF0">
    <property type="entry name" value="5-OXOPROLINASE SUBUNIT A"/>
    <property type="match status" value="1"/>
</dbReference>
<dbReference type="InterPro" id="IPR005501">
    <property type="entry name" value="LamB/YcsF/PxpA-like"/>
</dbReference>
<dbReference type="SUPFAM" id="SSF88713">
    <property type="entry name" value="Glycoside hydrolase/deacetylase"/>
    <property type="match status" value="1"/>
</dbReference>
<sequence>MRIDLNCDVGELEGSANLDAELMRLISSANIACGAHAGNPALMRRTIALALEHGVAIGAHPGYEDRAHFGRRPLNLPADTLRDSLLRQLDSLAEAVAQQGGQLRHIKPHGALYNQAGADAELAARLAQWVKAFDPALILVGGAGGALLQAGRAIGLNVASEGFADRRYRDDGQLLSRQQPGAVLSDPDDALKQARALITGQPIVSDTHKPLRLAIDTLCLHGDSPQALNFAQIIHHWLQQSGVQLAPLMPPQRPPRPIR</sequence>
<dbReference type="CDD" id="cd10787">
    <property type="entry name" value="LamB_YcsF_like"/>
    <property type="match status" value="1"/>
</dbReference>
<gene>
    <name evidence="1" type="ordered locus">Fbal_1197</name>
</gene>
<dbReference type="KEGG" id="fbl:Fbal_1197"/>
<protein>
    <submittedName>
        <fullName evidence="1">LamB/YcsF family protein</fullName>
    </submittedName>
</protein>
<dbReference type="EMBL" id="CP002209">
    <property type="protein sequence ID" value="ADN75406.1"/>
    <property type="molecule type" value="Genomic_DNA"/>
</dbReference>
<accession>E1SWB7</accession>
<dbReference type="PANTHER" id="PTHR30292">
    <property type="entry name" value="UNCHARACTERIZED PROTEIN YBGL-RELATED"/>
    <property type="match status" value="1"/>
</dbReference>
<evidence type="ECO:0000313" key="2">
    <source>
        <dbReference type="Proteomes" id="UP000006683"/>
    </source>
</evidence>
<dbReference type="NCBIfam" id="NF003814">
    <property type="entry name" value="PRK05406.1-3"/>
    <property type="match status" value="1"/>
</dbReference>
<dbReference type="STRING" id="550540.Fbal_1197"/>
<dbReference type="Proteomes" id="UP000006683">
    <property type="component" value="Chromosome"/>
</dbReference>
<dbReference type="GO" id="GO:0005975">
    <property type="term" value="P:carbohydrate metabolic process"/>
    <property type="evidence" value="ECO:0007669"/>
    <property type="project" value="InterPro"/>
</dbReference>
<dbReference type="GeneID" id="67181430"/>
<dbReference type="RefSeq" id="WP_013344712.1">
    <property type="nucleotide sequence ID" value="NC_014541.1"/>
</dbReference>
<keyword evidence="2" id="KW-1185">Reference proteome</keyword>
<evidence type="ECO:0000313" key="1">
    <source>
        <dbReference type="EMBL" id="ADN75406.1"/>
    </source>
</evidence>
<dbReference type="AlphaFoldDB" id="E1SWB7"/>